<accession>A0A7X2NQM5</accession>
<sequence length="68" mass="7922">MTNTLQLETEIRRNGYTKKEVASYLGLSEQGFLLKLNNKNEFKASEIEKLCHLLKLKDKNIFFSKTVN</sequence>
<protein>
    <submittedName>
        <fullName evidence="1">DUF739 family protein</fullName>
    </submittedName>
</protein>
<dbReference type="InterPro" id="IPR010982">
    <property type="entry name" value="Lambda_DNA-bd_dom_sf"/>
</dbReference>
<dbReference type="GO" id="GO:0003677">
    <property type="term" value="F:DNA binding"/>
    <property type="evidence" value="ECO:0007669"/>
    <property type="project" value="InterPro"/>
</dbReference>
<keyword evidence="2" id="KW-1185">Reference proteome</keyword>
<reference evidence="1 2" key="1">
    <citation type="submission" date="2019-08" db="EMBL/GenBank/DDBJ databases">
        <title>In-depth cultivation of the pig gut microbiome towards novel bacterial diversity and tailored functional studies.</title>
        <authorList>
            <person name="Wylensek D."/>
            <person name="Hitch T.C.A."/>
            <person name="Clavel T."/>
        </authorList>
    </citation>
    <scope>NUCLEOTIDE SEQUENCE [LARGE SCALE GENOMIC DNA]</scope>
    <source>
        <strain evidence="1 2">Oil+RF-744-GAM-WT-6</strain>
    </source>
</reference>
<dbReference type="EMBL" id="VUMN01000002">
    <property type="protein sequence ID" value="MSS57613.1"/>
    <property type="molecule type" value="Genomic_DNA"/>
</dbReference>
<evidence type="ECO:0000313" key="2">
    <source>
        <dbReference type="Proteomes" id="UP000461880"/>
    </source>
</evidence>
<dbReference type="RefSeq" id="WP_154502445.1">
    <property type="nucleotide sequence ID" value="NZ_VUMN01000002.1"/>
</dbReference>
<dbReference type="AlphaFoldDB" id="A0A7X2NQM5"/>
<gene>
    <name evidence="1" type="ORF">FYJ51_01645</name>
</gene>
<comment type="caution">
    <text evidence="1">The sequence shown here is derived from an EMBL/GenBank/DDBJ whole genome shotgun (WGS) entry which is preliminary data.</text>
</comment>
<name>A0A7X2NQM5_9FIRM</name>
<dbReference type="Proteomes" id="UP000461880">
    <property type="component" value="Unassembled WGS sequence"/>
</dbReference>
<organism evidence="1 2">
    <name type="scientific">Stecheria intestinalis</name>
    <dbReference type="NCBI Taxonomy" id="2606630"/>
    <lineage>
        <taxon>Bacteria</taxon>
        <taxon>Bacillati</taxon>
        <taxon>Bacillota</taxon>
        <taxon>Erysipelotrichia</taxon>
        <taxon>Erysipelotrichales</taxon>
        <taxon>Erysipelotrichaceae</taxon>
        <taxon>Stecheria</taxon>
    </lineage>
</organism>
<proteinExistence type="predicted"/>
<dbReference type="SUPFAM" id="SSF47413">
    <property type="entry name" value="lambda repressor-like DNA-binding domains"/>
    <property type="match status" value="1"/>
</dbReference>
<evidence type="ECO:0000313" key="1">
    <source>
        <dbReference type="EMBL" id="MSS57613.1"/>
    </source>
</evidence>
<dbReference type="Pfam" id="PF05339">
    <property type="entry name" value="DUF739"/>
    <property type="match status" value="1"/>
</dbReference>
<dbReference type="InterPro" id="IPR008003">
    <property type="entry name" value="DUF739"/>
</dbReference>